<dbReference type="InterPro" id="IPR036236">
    <property type="entry name" value="Znf_C2H2_sf"/>
</dbReference>
<feature type="compositionally biased region" description="Polar residues" evidence="10">
    <location>
        <begin position="144"/>
        <end position="162"/>
    </location>
</feature>
<keyword evidence="8" id="KW-0539">Nucleus</keyword>
<feature type="domain" description="C2H2-type" evidence="11">
    <location>
        <begin position="223"/>
        <end position="252"/>
    </location>
</feature>
<evidence type="ECO:0000256" key="6">
    <source>
        <dbReference type="ARBA" id="ARBA00023015"/>
    </source>
</evidence>
<accession>A0A0K0ELF3</accession>
<dbReference type="SMART" id="SM00355">
    <property type="entry name" value="ZnF_C2H2"/>
    <property type="match status" value="3"/>
</dbReference>
<dbReference type="GO" id="GO:0005634">
    <property type="term" value="C:nucleus"/>
    <property type="evidence" value="ECO:0007669"/>
    <property type="project" value="UniProtKB-SubCell"/>
</dbReference>
<evidence type="ECO:0000256" key="4">
    <source>
        <dbReference type="ARBA" id="ARBA00022771"/>
    </source>
</evidence>
<evidence type="ECO:0000256" key="5">
    <source>
        <dbReference type="ARBA" id="ARBA00022833"/>
    </source>
</evidence>
<dbReference type="InterPro" id="IPR013087">
    <property type="entry name" value="Znf_C2H2_type"/>
</dbReference>
<organism evidence="12">
    <name type="scientific">Strongyloides stercoralis</name>
    <name type="common">Threadworm</name>
    <dbReference type="NCBI Taxonomy" id="6248"/>
    <lineage>
        <taxon>Eukaryota</taxon>
        <taxon>Metazoa</taxon>
        <taxon>Ecdysozoa</taxon>
        <taxon>Nematoda</taxon>
        <taxon>Chromadorea</taxon>
        <taxon>Rhabditida</taxon>
        <taxon>Tylenchina</taxon>
        <taxon>Panagrolaimomorpha</taxon>
        <taxon>Strongyloidoidea</taxon>
        <taxon>Strongyloididae</taxon>
        <taxon>Strongyloides</taxon>
    </lineage>
</organism>
<feature type="domain" description="C2H2-type" evidence="11">
    <location>
        <begin position="195"/>
        <end position="222"/>
    </location>
</feature>
<dbReference type="GO" id="GO:0000981">
    <property type="term" value="F:DNA-binding transcription factor activity, RNA polymerase II-specific"/>
    <property type="evidence" value="ECO:0007669"/>
    <property type="project" value="TreeGrafter"/>
</dbReference>
<feature type="domain" description="C2H2-type" evidence="11">
    <location>
        <begin position="253"/>
        <end position="280"/>
    </location>
</feature>
<keyword evidence="3" id="KW-0677">Repeat</keyword>
<dbReference type="PROSITE" id="PS00028">
    <property type="entry name" value="ZINC_FINGER_C2H2_1"/>
    <property type="match status" value="3"/>
</dbReference>
<evidence type="ECO:0000256" key="7">
    <source>
        <dbReference type="ARBA" id="ARBA00023163"/>
    </source>
</evidence>
<comment type="subcellular location">
    <subcellularLocation>
        <location evidence="1">Nucleus</location>
    </subcellularLocation>
</comment>
<keyword evidence="7" id="KW-0804">Transcription</keyword>
<dbReference type="STRING" id="6248.A0A0K0ELF3"/>
<evidence type="ECO:0000256" key="2">
    <source>
        <dbReference type="ARBA" id="ARBA00022723"/>
    </source>
</evidence>
<evidence type="ECO:0000256" key="3">
    <source>
        <dbReference type="ARBA" id="ARBA00022737"/>
    </source>
</evidence>
<dbReference type="PANTHER" id="PTHR14196:SF0">
    <property type="entry name" value="PROTEIN BOWEL"/>
    <property type="match status" value="1"/>
</dbReference>
<keyword evidence="6" id="KW-0805">Transcription regulation</keyword>
<keyword evidence="2" id="KW-0479">Metal-binding</keyword>
<evidence type="ECO:0000256" key="10">
    <source>
        <dbReference type="SAM" id="MobiDB-lite"/>
    </source>
</evidence>
<name>A0A0K0ELF3_STRER</name>
<dbReference type="FunFam" id="3.30.160.60:FF:000311">
    <property type="entry name" value="protein odd-skipped-related 2 isoform X1"/>
    <property type="match status" value="1"/>
</dbReference>
<dbReference type="AlphaFoldDB" id="A0A0K0ELF3"/>
<evidence type="ECO:0000259" key="11">
    <source>
        <dbReference type="PROSITE" id="PS50157"/>
    </source>
</evidence>
<feature type="region of interest" description="Disordered" evidence="10">
    <location>
        <begin position="144"/>
        <end position="171"/>
    </location>
</feature>
<evidence type="ECO:0000256" key="9">
    <source>
        <dbReference type="PROSITE-ProRule" id="PRU00042"/>
    </source>
</evidence>
<dbReference type="FunFam" id="3.30.160.60:FF:000145">
    <property type="entry name" value="Zinc finger protein 574"/>
    <property type="match status" value="1"/>
</dbReference>
<dbReference type="Pfam" id="PF00096">
    <property type="entry name" value="zf-C2H2"/>
    <property type="match status" value="3"/>
</dbReference>
<dbReference type="SUPFAM" id="SSF57667">
    <property type="entry name" value="beta-beta-alpha zinc fingers"/>
    <property type="match status" value="2"/>
</dbReference>
<sequence>MKLSLNMIFSPHNTNSNNTSSIFPPTTSNNGLQNYVSPSISGVNFNPFLFASLQTQMDPNFLRIFAAIQNVPLLSLQYNEFLRNISANSEYQRNLLQTSVMLSQGNVPLPLSSTSSSSSSSSSLSSKKGSDKFDFTNIANNITDNKITGSPETSFSSTNHSSPEGAPSTITPIPWFIRKDVPGSNGRSYRQKKEFICEYCNRQFTKSYNLLIHTRTHTGIRPYPCDKCSKAFKRKDHLRDHMYTHLPTDHKPFVCEFCSKGFTQRRSYEAHKLTHENDKI</sequence>
<dbReference type="WBParaSite" id="SSTP_0001029700.1">
    <property type="protein sequence ID" value="SSTP_0001029700.1"/>
    <property type="gene ID" value="SSTP_0001029700"/>
</dbReference>
<proteinExistence type="predicted"/>
<dbReference type="PROSITE" id="PS50157">
    <property type="entry name" value="ZINC_FINGER_C2H2_2"/>
    <property type="match status" value="3"/>
</dbReference>
<keyword evidence="4 9" id="KW-0863">Zinc-finger</keyword>
<protein>
    <submittedName>
        <fullName evidence="12">Protein krueppel</fullName>
    </submittedName>
</protein>
<reference evidence="12" key="1">
    <citation type="submission" date="2015-08" db="UniProtKB">
        <authorList>
            <consortium name="WormBaseParasite"/>
        </authorList>
    </citation>
    <scope>IDENTIFICATION</scope>
</reference>
<evidence type="ECO:0000256" key="8">
    <source>
        <dbReference type="ARBA" id="ARBA00023242"/>
    </source>
</evidence>
<dbReference type="GO" id="GO:0000977">
    <property type="term" value="F:RNA polymerase II transcription regulatory region sequence-specific DNA binding"/>
    <property type="evidence" value="ECO:0007669"/>
    <property type="project" value="TreeGrafter"/>
</dbReference>
<dbReference type="GO" id="GO:0008270">
    <property type="term" value="F:zinc ion binding"/>
    <property type="evidence" value="ECO:0007669"/>
    <property type="project" value="UniProtKB-KW"/>
</dbReference>
<dbReference type="InterPro" id="IPR050717">
    <property type="entry name" value="C2H2-ZF_Transcription_Reg"/>
</dbReference>
<evidence type="ECO:0000313" key="12">
    <source>
        <dbReference type="WBParaSite" id="SSTP_0001029700.1"/>
    </source>
</evidence>
<evidence type="ECO:0000256" key="1">
    <source>
        <dbReference type="ARBA" id="ARBA00004123"/>
    </source>
</evidence>
<keyword evidence="5" id="KW-0862">Zinc</keyword>
<dbReference type="PANTHER" id="PTHR14196">
    <property type="entry name" value="ODD-SKIPPED - RELATED"/>
    <property type="match status" value="1"/>
</dbReference>
<dbReference type="Gene3D" id="3.30.160.60">
    <property type="entry name" value="Classic Zinc Finger"/>
    <property type="match status" value="3"/>
</dbReference>